<evidence type="ECO:0000256" key="3">
    <source>
        <dbReference type="SAM" id="SignalP"/>
    </source>
</evidence>
<dbReference type="SMART" id="SM00458">
    <property type="entry name" value="RICIN"/>
    <property type="match status" value="1"/>
</dbReference>
<proteinExistence type="predicted"/>
<dbReference type="GO" id="GO:0005886">
    <property type="term" value="C:plasma membrane"/>
    <property type="evidence" value="ECO:0007669"/>
    <property type="project" value="InterPro"/>
</dbReference>
<dbReference type="InterPro" id="IPR052678">
    <property type="entry name" value="OST-beta_subunit"/>
</dbReference>
<evidence type="ECO:0000313" key="6">
    <source>
        <dbReference type="Proteomes" id="UP001279410"/>
    </source>
</evidence>
<evidence type="ECO:0000313" key="5">
    <source>
        <dbReference type="EMBL" id="GLD58455.1"/>
    </source>
</evidence>
<evidence type="ECO:0000259" key="4">
    <source>
        <dbReference type="SMART" id="SM00458"/>
    </source>
</evidence>
<dbReference type="GO" id="GO:0022857">
    <property type="term" value="F:transmembrane transporter activity"/>
    <property type="evidence" value="ECO:0007669"/>
    <property type="project" value="InterPro"/>
</dbReference>
<sequence>PQTEHHRNMFDVGIVLFLLLSGGRAFMIHNTHCSLCLEDSAATGEVLLKKCNLDSERQQWVWIAQGMLMGVASSMCLSAQQTKPVRTQSCQETEVDAAGLMWDCDRDRLISRNTSMLLSVDGQHLILTYNSKHSKWRSLDEGDICQEKLRLRRASDDPDEFEVAEKQVGEMTEEQREYLRWYYRTEDSTTWKFVLLGLAFVCLLVGFLLLGMGAMANKSRKKIAKYKAAASLIQKRGDEQLQIISPFRDESRSKPPPSSSPDRLMQENKLSSSNGEVNALRAGDIVVTWKDGNTSCLYSDPATQVEEQNEKQEEKQEEEQEEKEEEKQEEEQEEKQEEKQEVVTAAEQ</sequence>
<dbReference type="PANTHER" id="PTHR36129">
    <property type="entry name" value="ORGANIC SOLUTE TRANSPORTER SUBUNIT BETA-RELATED"/>
    <property type="match status" value="1"/>
</dbReference>
<dbReference type="InterPro" id="IPR000772">
    <property type="entry name" value="Ricin_B_lectin"/>
</dbReference>
<accession>A0AAD3R845</accession>
<keyword evidence="2" id="KW-1133">Transmembrane helix</keyword>
<comment type="caution">
    <text evidence="5">The sequence shown here is derived from an EMBL/GenBank/DDBJ whole genome shotgun (WGS) entry which is preliminary data.</text>
</comment>
<dbReference type="EMBL" id="BRZM01000033">
    <property type="protein sequence ID" value="GLD58455.1"/>
    <property type="molecule type" value="Genomic_DNA"/>
</dbReference>
<dbReference type="GO" id="GO:0046982">
    <property type="term" value="F:protein heterodimerization activity"/>
    <property type="evidence" value="ECO:0007669"/>
    <property type="project" value="InterPro"/>
</dbReference>
<feature type="transmembrane region" description="Helical" evidence="2">
    <location>
        <begin position="193"/>
        <end position="216"/>
    </location>
</feature>
<feature type="region of interest" description="Disordered" evidence="1">
    <location>
        <begin position="245"/>
        <end position="275"/>
    </location>
</feature>
<dbReference type="GO" id="GO:0015721">
    <property type="term" value="P:bile acid and bile salt transport"/>
    <property type="evidence" value="ECO:0007669"/>
    <property type="project" value="InterPro"/>
</dbReference>
<keyword evidence="6" id="KW-1185">Reference proteome</keyword>
<dbReference type="SUPFAM" id="SSF50370">
    <property type="entry name" value="Ricin B-like lectins"/>
    <property type="match status" value="1"/>
</dbReference>
<dbReference type="Pfam" id="PF24562">
    <property type="entry name" value="CysR_MRC2_N"/>
    <property type="match status" value="1"/>
</dbReference>
<feature type="domain" description="Ricin B lectin" evidence="4">
    <location>
        <begin position="23"/>
        <end position="139"/>
    </location>
</feature>
<feature type="compositionally biased region" description="Acidic residues" evidence="1">
    <location>
        <begin position="315"/>
        <end position="335"/>
    </location>
</feature>
<dbReference type="InterPro" id="IPR035992">
    <property type="entry name" value="Ricin_B-like_lectins"/>
</dbReference>
<feature type="signal peptide" evidence="3">
    <location>
        <begin position="1"/>
        <end position="25"/>
    </location>
</feature>
<dbReference type="InterPro" id="IPR029387">
    <property type="entry name" value="OSTbeta"/>
</dbReference>
<dbReference type="PROSITE" id="PS50231">
    <property type="entry name" value="RICIN_B_LECTIN"/>
    <property type="match status" value="1"/>
</dbReference>
<keyword evidence="2" id="KW-0812">Transmembrane</keyword>
<reference evidence="5" key="1">
    <citation type="submission" date="2022-08" db="EMBL/GenBank/DDBJ databases">
        <title>Genome sequencing of akame (Lates japonicus).</title>
        <authorList>
            <person name="Hashiguchi Y."/>
            <person name="Takahashi H."/>
        </authorList>
    </citation>
    <scope>NUCLEOTIDE SEQUENCE</scope>
    <source>
        <strain evidence="5">Kochi</strain>
    </source>
</reference>
<keyword evidence="3" id="KW-0732">Signal</keyword>
<dbReference type="Gene3D" id="2.80.10.50">
    <property type="match status" value="1"/>
</dbReference>
<evidence type="ECO:0000256" key="2">
    <source>
        <dbReference type="SAM" id="Phobius"/>
    </source>
</evidence>
<name>A0AAD3R845_LATJO</name>
<feature type="chain" id="PRO_5042132909" description="Ricin B lectin domain-containing protein" evidence="3">
    <location>
        <begin position="26"/>
        <end position="348"/>
    </location>
</feature>
<protein>
    <recommendedName>
        <fullName evidence="4">Ricin B lectin domain-containing protein</fullName>
    </recommendedName>
</protein>
<gene>
    <name evidence="5" type="ORF">AKAME5_001057900</name>
</gene>
<dbReference type="AlphaFoldDB" id="A0AAD3R845"/>
<feature type="region of interest" description="Disordered" evidence="1">
    <location>
        <begin position="296"/>
        <end position="348"/>
    </location>
</feature>
<dbReference type="Proteomes" id="UP001279410">
    <property type="component" value="Unassembled WGS sequence"/>
</dbReference>
<dbReference type="CDD" id="cd23385">
    <property type="entry name" value="beta-trefoil_Ricin_MRC-like"/>
    <property type="match status" value="1"/>
</dbReference>
<feature type="non-terminal residue" evidence="5">
    <location>
        <position position="348"/>
    </location>
</feature>
<dbReference type="Pfam" id="PF15048">
    <property type="entry name" value="OSTbeta"/>
    <property type="match status" value="1"/>
</dbReference>
<dbReference type="PANTHER" id="PTHR36129:SF3">
    <property type="match status" value="1"/>
</dbReference>
<evidence type="ECO:0000256" key="1">
    <source>
        <dbReference type="SAM" id="MobiDB-lite"/>
    </source>
</evidence>
<organism evidence="5 6">
    <name type="scientific">Lates japonicus</name>
    <name type="common">Japanese lates</name>
    <dbReference type="NCBI Taxonomy" id="270547"/>
    <lineage>
        <taxon>Eukaryota</taxon>
        <taxon>Metazoa</taxon>
        <taxon>Chordata</taxon>
        <taxon>Craniata</taxon>
        <taxon>Vertebrata</taxon>
        <taxon>Euteleostomi</taxon>
        <taxon>Actinopterygii</taxon>
        <taxon>Neopterygii</taxon>
        <taxon>Teleostei</taxon>
        <taxon>Neoteleostei</taxon>
        <taxon>Acanthomorphata</taxon>
        <taxon>Carangaria</taxon>
        <taxon>Carangaria incertae sedis</taxon>
        <taxon>Centropomidae</taxon>
        <taxon>Lates</taxon>
    </lineage>
</organism>
<keyword evidence="2" id="KW-0472">Membrane</keyword>